<dbReference type="InterPro" id="IPR031316">
    <property type="entry name" value="FlgM_C"/>
</dbReference>
<evidence type="ECO:0000256" key="3">
    <source>
        <dbReference type="ARBA" id="ARBA00022491"/>
    </source>
</evidence>
<dbReference type="Proteomes" id="UP000295832">
    <property type="component" value="Unassembled WGS sequence"/>
</dbReference>
<dbReference type="AlphaFoldDB" id="A0A4R8HKX1"/>
<dbReference type="NCBIfam" id="TIGR03824">
    <property type="entry name" value="FlgM_jcvi"/>
    <property type="match status" value="1"/>
</dbReference>
<dbReference type="EMBL" id="SOEG01000002">
    <property type="protein sequence ID" value="TDX58894.1"/>
    <property type="molecule type" value="Genomic_DNA"/>
</dbReference>
<keyword evidence="5" id="KW-0805">Transcription regulation</keyword>
<dbReference type="Pfam" id="PF04316">
    <property type="entry name" value="FlgM"/>
    <property type="match status" value="1"/>
</dbReference>
<evidence type="ECO:0000256" key="1">
    <source>
        <dbReference type="ARBA" id="ARBA00005322"/>
    </source>
</evidence>
<sequence length="94" mass="10849">MRIDQTSISKMINSYKKSDLSKTNKSKKNRKKDQLFLSEEALQLQKSKVNLNKSFAVDKEKVSRIKEQLKQGNYNVSGEDIAKKMLNQVINKSI</sequence>
<reference evidence="9 10" key="1">
    <citation type="submission" date="2019-03" db="EMBL/GenBank/DDBJ databases">
        <title>Subsurface microbial communities from deep shales in Ohio and West Virginia, USA.</title>
        <authorList>
            <person name="Wrighton K."/>
        </authorList>
    </citation>
    <scope>NUCLEOTIDE SEQUENCE [LARGE SCALE GENOMIC DNA]</scope>
    <source>
        <strain evidence="9 10">MSL 6dP</strain>
    </source>
</reference>
<dbReference type="STRING" id="926561.GCA_000379025_02031"/>
<organism evidence="9 10">
    <name type="scientific">Orenia marismortui</name>
    <dbReference type="NCBI Taxonomy" id="46469"/>
    <lineage>
        <taxon>Bacteria</taxon>
        <taxon>Bacillati</taxon>
        <taxon>Bacillota</taxon>
        <taxon>Clostridia</taxon>
        <taxon>Halanaerobiales</taxon>
        <taxon>Halobacteroidaceae</taxon>
        <taxon>Orenia</taxon>
    </lineage>
</organism>
<evidence type="ECO:0000256" key="7">
    <source>
        <dbReference type="SAM" id="MobiDB-lite"/>
    </source>
</evidence>
<feature type="region of interest" description="Disordered" evidence="7">
    <location>
        <begin position="1"/>
        <end position="32"/>
    </location>
</feature>
<evidence type="ECO:0000259" key="8">
    <source>
        <dbReference type="Pfam" id="PF04316"/>
    </source>
</evidence>
<comment type="caution">
    <text evidence="9">The sequence shown here is derived from an EMBL/GenBank/DDBJ whole genome shotgun (WGS) entry which is preliminary data.</text>
</comment>
<proteinExistence type="inferred from homology"/>
<dbReference type="RefSeq" id="WP_134114437.1">
    <property type="nucleotide sequence ID" value="NZ_SOEG01000002.1"/>
</dbReference>
<evidence type="ECO:0000313" key="9">
    <source>
        <dbReference type="EMBL" id="TDX58894.1"/>
    </source>
</evidence>
<comment type="similarity">
    <text evidence="1">Belongs to the FlgM family.</text>
</comment>
<protein>
    <recommendedName>
        <fullName evidence="2">Negative regulator of flagellin synthesis</fullName>
    </recommendedName>
</protein>
<gene>
    <name evidence="9" type="ORF">C7959_10232</name>
</gene>
<dbReference type="GO" id="GO:0044781">
    <property type="term" value="P:bacterial-type flagellum organization"/>
    <property type="evidence" value="ECO:0007669"/>
    <property type="project" value="UniProtKB-KW"/>
</dbReference>
<dbReference type="InterPro" id="IPR035890">
    <property type="entry name" value="Anti-sigma-28_factor_FlgM_sf"/>
</dbReference>
<dbReference type="GO" id="GO:0045892">
    <property type="term" value="P:negative regulation of DNA-templated transcription"/>
    <property type="evidence" value="ECO:0007669"/>
    <property type="project" value="InterPro"/>
</dbReference>
<feature type="domain" description="Anti-sigma-28 factor FlgM C-terminal" evidence="8">
    <location>
        <begin position="33"/>
        <end position="87"/>
    </location>
</feature>
<dbReference type="InterPro" id="IPR007412">
    <property type="entry name" value="FlgM"/>
</dbReference>
<feature type="compositionally biased region" description="Polar residues" evidence="7">
    <location>
        <begin position="1"/>
        <end position="12"/>
    </location>
</feature>
<accession>A0A4R8HKX1</accession>
<evidence type="ECO:0000256" key="5">
    <source>
        <dbReference type="ARBA" id="ARBA00023015"/>
    </source>
</evidence>
<evidence type="ECO:0000256" key="6">
    <source>
        <dbReference type="ARBA" id="ARBA00023163"/>
    </source>
</evidence>
<evidence type="ECO:0000313" key="10">
    <source>
        <dbReference type="Proteomes" id="UP000295832"/>
    </source>
</evidence>
<keyword evidence="3" id="KW-0678">Repressor</keyword>
<keyword evidence="10" id="KW-1185">Reference proteome</keyword>
<evidence type="ECO:0000256" key="4">
    <source>
        <dbReference type="ARBA" id="ARBA00022795"/>
    </source>
</evidence>
<keyword evidence="4" id="KW-1005">Bacterial flagellum biogenesis</keyword>
<keyword evidence="6" id="KW-0804">Transcription</keyword>
<dbReference type="SUPFAM" id="SSF101498">
    <property type="entry name" value="Anti-sigma factor FlgM"/>
    <property type="match status" value="1"/>
</dbReference>
<evidence type="ECO:0000256" key="2">
    <source>
        <dbReference type="ARBA" id="ARBA00017823"/>
    </source>
</evidence>
<name>A0A4R8HKX1_9FIRM</name>